<feature type="region of interest" description="Disordered" evidence="1">
    <location>
        <begin position="1"/>
        <end position="44"/>
    </location>
</feature>
<name>A0AAN9I2Q9_CROPI</name>
<comment type="caution">
    <text evidence="2">The sequence shown here is derived from an EMBL/GenBank/DDBJ whole genome shotgun (WGS) entry which is preliminary data.</text>
</comment>
<feature type="compositionally biased region" description="Polar residues" evidence="1">
    <location>
        <begin position="379"/>
        <end position="390"/>
    </location>
</feature>
<protein>
    <submittedName>
        <fullName evidence="2">Uncharacterized protein</fullName>
    </submittedName>
</protein>
<feature type="region of interest" description="Disordered" evidence="1">
    <location>
        <begin position="123"/>
        <end position="148"/>
    </location>
</feature>
<evidence type="ECO:0000313" key="3">
    <source>
        <dbReference type="Proteomes" id="UP001372338"/>
    </source>
</evidence>
<organism evidence="2 3">
    <name type="scientific">Crotalaria pallida</name>
    <name type="common">Smooth rattlebox</name>
    <name type="synonym">Crotalaria striata</name>
    <dbReference type="NCBI Taxonomy" id="3830"/>
    <lineage>
        <taxon>Eukaryota</taxon>
        <taxon>Viridiplantae</taxon>
        <taxon>Streptophyta</taxon>
        <taxon>Embryophyta</taxon>
        <taxon>Tracheophyta</taxon>
        <taxon>Spermatophyta</taxon>
        <taxon>Magnoliopsida</taxon>
        <taxon>eudicotyledons</taxon>
        <taxon>Gunneridae</taxon>
        <taxon>Pentapetalae</taxon>
        <taxon>rosids</taxon>
        <taxon>fabids</taxon>
        <taxon>Fabales</taxon>
        <taxon>Fabaceae</taxon>
        <taxon>Papilionoideae</taxon>
        <taxon>50 kb inversion clade</taxon>
        <taxon>genistoids sensu lato</taxon>
        <taxon>core genistoids</taxon>
        <taxon>Crotalarieae</taxon>
        <taxon>Crotalaria</taxon>
    </lineage>
</organism>
<feature type="region of interest" description="Disordered" evidence="1">
    <location>
        <begin position="165"/>
        <end position="184"/>
    </location>
</feature>
<sequence length="400" mass="44336">MAVDLQQQHNRDTTSSFPSSQFQYDDVVSPSQHHNNKNNTNNNKGSYLRALLRSMEVHNQDNNNNNNNNKKKNEDLIDELSHHMDRFLLQDDDDNKFDYSNISSSNNLDLSWDLIGSPQSTVWSTLGSNQGSSEGSSQEPSPPATPCWKSSQDLMGMCDKVKVEESRGNKSKYHHPGNNEIQTLKTTSKSNIDLCSYQSLIQEQIRAIELSKFKQDHAVPPRQKQKSSHGESESQKSKQSEEIQQSQKKGGKGVVGNGRRTTTPRPPRPAPVALQQLLSHQQQSGPGMRALFLGGPVSSGGTGVFFPRSGANPSPPPETTIKKQGKGCATVLIPSRVVQALQLHFDQMSATSGTKAGAFPPLHDVLVSNRDGMYSLQKQQSQEAPENMQNEMLLPQEWTY</sequence>
<dbReference type="PANTHER" id="PTHR33356">
    <property type="entry name" value="TIP41-LIKE PROTEIN"/>
    <property type="match status" value="1"/>
</dbReference>
<dbReference type="Proteomes" id="UP001372338">
    <property type="component" value="Unassembled WGS sequence"/>
</dbReference>
<dbReference type="AlphaFoldDB" id="A0AAN9I2Q9"/>
<feature type="compositionally biased region" description="Low complexity" evidence="1">
    <location>
        <begin position="127"/>
        <end position="139"/>
    </location>
</feature>
<feature type="compositionally biased region" description="Basic and acidic residues" evidence="1">
    <location>
        <begin position="228"/>
        <end position="241"/>
    </location>
</feature>
<dbReference type="PANTHER" id="PTHR33356:SF35">
    <property type="entry name" value="DEHYDROGENASE_GMP REDUCTASE, PUTATIVE-RELATED"/>
    <property type="match status" value="1"/>
</dbReference>
<gene>
    <name evidence="2" type="ORF">RIF29_27834</name>
</gene>
<dbReference type="EMBL" id="JAYWIO010000005">
    <property type="protein sequence ID" value="KAK7261520.1"/>
    <property type="molecule type" value="Genomic_DNA"/>
</dbReference>
<evidence type="ECO:0000256" key="1">
    <source>
        <dbReference type="SAM" id="MobiDB-lite"/>
    </source>
</evidence>
<feature type="compositionally biased region" description="Polar residues" evidence="1">
    <location>
        <begin position="1"/>
        <end position="33"/>
    </location>
</feature>
<evidence type="ECO:0000313" key="2">
    <source>
        <dbReference type="EMBL" id="KAK7261520.1"/>
    </source>
</evidence>
<accession>A0AAN9I2Q9</accession>
<proteinExistence type="predicted"/>
<keyword evidence="3" id="KW-1185">Reference proteome</keyword>
<feature type="region of interest" description="Disordered" evidence="1">
    <location>
        <begin position="379"/>
        <end position="400"/>
    </location>
</feature>
<feature type="region of interest" description="Disordered" evidence="1">
    <location>
        <begin position="212"/>
        <end position="270"/>
    </location>
</feature>
<reference evidence="2 3" key="1">
    <citation type="submission" date="2024-01" db="EMBL/GenBank/DDBJ databases">
        <title>The genomes of 5 underutilized Papilionoideae crops provide insights into root nodulation and disease resistanc.</title>
        <authorList>
            <person name="Yuan L."/>
        </authorList>
    </citation>
    <scope>NUCLEOTIDE SEQUENCE [LARGE SCALE GENOMIC DNA]</scope>
    <source>
        <strain evidence="2">ZHUSHIDOU_FW_LH</strain>
        <tissue evidence="2">Leaf</tissue>
    </source>
</reference>